<dbReference type="Pfam" id="PF07647">
    <property type="entry name" value="SAM_2"/>
    <property type="match status" value="1"/>
</dbReference>
<dbReference type="InterPro" id="IPR001660">
    <property type="entry name" value="SAM"/>
</dbReference>
<dbReference type="PROSITE" id="PS50003">
    <property type="entry name" value="PH_DOMAIN"/>
    <property type="match status" value="1"/>
</dbReference>
<feature type="compositionally biased region" description="Polar residues" evidence="5">
    <location>
        <begin position="1104"/>
        <end position="1119"/>
    </location>
</feature>
<dbReference type="SUPFAM" id="SSF47576">
    <property type="entry name" value="Calponin-homology domain, CH-domain"/>
    <property type="match status" value="1"/>
</dbReference>
<dbReference type="GO" id="GO:0005802">
    <property type="term" value="C:trans-Golgi network"/>
    <property type="evidence" value="ECO:0007669"/>
    <property type="project" value="TreeGrafter"/>
</dbReference>
<dbReference type="GO" id="GO:0007032">
    <property type="term" value="P:endosome organization"/>
    <property type="evidence" value="ECO:0007669"/>
    <property type="project" value="TreeGrafter"/>
</dbReference>
<dbReference type="InterPro" id="IPR036028">
    <property type="entry name" value="SH3-like_dom_sf"/>
</dbReference>
<feature type="region of interest" description="Disordered" evidence="5">
    <location>
        <begin position="36"/>
        <end position="380"/>
    </location>
</feature>
<feature type="compositionally biased region" description="Basic residues" evidence="5">
    <location>
        <begin position="567"/>
        <end position="576"/>
    </location>
</feature>
<dbReference type="PANTHER" id="PTHR22902:SF27">
    <property type="entry name" value="PLECKSTRIN HOMOLOGY DOMAIN-CONTAINING FAMILY A MEMBER 3"/>
    <property type="match status" value="1"/>
</dbReference>
<feature type="compositionally biased region" description="Polar residues" evidence="5">
    <location>
        <begin position="553"/>
        <end position="563"/>
    </location>
</feature>
<feature type="compositionally biased region" description="Basic and acidic residues" evidence="5">
    <location>
        <begin position="815"/>
        <end position="835"/>
    </location>
</feature>
<keyword evidence="3" id="KW-0344">Guanine-nucleotide releasing factor</keyword>
<protein>
    <recommendedName>
        <fullName evidence="12">PH-domain-containing protein</fullName>
    </recommendedName>
</protein>
<evidence type="ECO:0000259" key="7">
    <source>
        <dbReference type="PROSITE" id="PS50003"/>
    </source>
</evidence>
<feature type="compositionally biased region" description="Low complexity" evidence="5">
    <location>
        <begin position="54"/>
        <end position="67"/>
    </location>
</feature>
<keyword evidence="2" id="KW-0597">Phosphoprotein</keyword>
<feature type="region of interest" description="Disordered" evidence="5">
    <location>
        <begin position="538"/>
        <end position="605"/>
    </location>
</feature>
<evidence type="ECO:0000313" key="11">
    <source>
        <dbReference type="Proteomes" id="UP000292082"/>
    </source>
</evidence>
<feature type="compositionally biased region" description="Polar residues" evidence="5">
    <location>
        <begin position="440"/>
        <end position="459"/>
    </location>
</feature>
<dbReference type="CDD" id="cd09535">
    <property type="entry name" value="SAM_BOI-like_fungal"/>
    <property type="match status" value="1"/>
</dbReference>
<dbReference type="Gene3D" id="1.10.418.10">
    <property type="entry name" value="Calponin-like domain"/>
    <property type="match status" value="1"/>
</dbReference>
<feature type="compositionally biased region" description="Low complexity" evidence="5">
    <location>
        <begin position="408"/>
        <end position="424"/>
    </location>
</feature>
<feature type="compositionally biased region" description="Low complexity" evidence="5">
    <location>
        <begin position="577"/>
        <end position="591"/>
    </location>
</feature>
<feature type="compositionally biased region" description="Basic and acidic residues" evidence="5">
    <location>
        <begin position="779"/>
        <end position="788"/>
    </location>
</feature>
<dbReference type="CDD" id="cd00174">
    <property type="entry name" value="SH3"/>
    <property type="match status" value="1"/>
</dbReference>
<sequence>MPEYVYALHDFAPENPDEVPFKVGDRIEVIEKDDMYGDGWWQGRNPAGQSGLFPQSYTSSTPPASSTVAFPDASHAESSSPTDGTTSNTVLQTLPEETESTTNGARRSPTESDRERRPRSGDVMMRETLTDVQQAIEQLGRSDRDGARSFSYASSHGDYSERSETETETEDDRDTDAEHDDVGWHKDARAKLAKRAQRENEERQAREAAEEAARAMIPPIDVEVSDESEGEEDEDSPASPHRHRHYPRIAEEDEDADGEESPVKLEPSTPGPAAAQHSNESIVPSERYLVTDESDLRTATAMTFPPTPLPGSALDSLAAHGSSHNIAEPTPTETTKDLHADEPTPVPASPAAEPAPEPTISVIAPGAVPPSAPASPVPQDTLPATMAPIVIAPTPSTIKAAEQLPFNGTSSLPSPTASSAGSFAQSSAAGIQQALTTPATTVASSLRSSTPQASGTNTPDLVRKPTTHPSEWTVDEVVEWLKSKGFDQGVCDQFIEQEITGDVLLELDANVLKSEIGIAAFGKRVRIINAIAELRRPPSIDEAEPQPAGSMPTPRSLTHSFNYPGSHHSHPSHSHSHSIQSSAQHSFNSSPFGPPSPGVVSTNGNGQVVGVALASVMSAESPPHTGDLPGSPPTMRSGWRASDPGSIHGSMINLDEETRGRSPVGLGFGLPSKAPKGRPAQLLLSPSDGALGETAAAGQDKARGGSIKDERAVMSETESVAKDSKSRRRLFGRSVDSGSFNEKDAESTRSAGAPVSSPPPSASPIDETIPIRRRSKGSRSVDDKKPDRLSLFGASFTGTLGKHRKPAPRLSNIGEKPDGEKHTVTPFSRLREKRSSSRPGTADGTMQRPEKKASKDEHEKGLDKDKKERDRTVSMSPPSKERDPALLRKRTTSSASSPRGNAIAAVASAAGGPNLKAGQSILEQIGTPDHNGWMRKKGDRYNAWKLRYFILKGPHLYWLRSNNKSETKIKGYLNIVGYKVLADENVDPGRYGFRIVHDTEKSHFFSSDEQLVVREWMKALMKATITRDYTNPVMSSCNIPTIPLTVAQAMNPAPRPPSPSARDATQRALRRENPNQLSSRDAQVLLMGMPNKNQNERARLESFFTNDTVSTNEPESPVTQKAMPPKNTAPPRPSREARRASIATLGQGPSDYDIPVDASLIEWANSHLPSNLQIKDPAGPLCGGLALLRLAEDIKGKPSSPPVPDSAFPTSPYDDKLDGLFRLFDYLLDNDVKMGSVSINDIRQGKREKIIQLLRALKAWEDRRKAIAQSIGKAPVVAGPFMGMSGPLGFNQLSMV</sequence>
<dbReference type="GO" id="GO:0055037">
    <property type="term" value="C:recycling endosome"/>
    <property type="evidence" value="ECO:0007669"/>
    <property type="project" value="TreeGrafter"/>
</dbReference>
<feature type="domain" description="PH" evidence="7">
    <location>
        <begin position="927"/>
        <end position="1025"/>
    </location>
</feature>
<feature type="region of interest" description="Disordered" evidence="5">
    <location>
        <begin position="440"/>
        <end position="468"/>
    </location>
</feature>
<dbReference type="Gene3D" id="1.10.150.50">
    <property type="entry name" value="Transcription Factor, Ets-1"/>
    <property type="match status" value="1"/>
</dbReference>
<dbReference type="SUPFAM" id="SSF50729">
    <property type="entry name" value="PH domain-like"/>
    <property type="match status" value="1"/>
</dbReference>
<dbReference type="SMART" id="SM00454">
    <property type="entry name" value="SAM"/>
    <property type="match status" value="1"/>
</dbReference>
<evidence type="ECO:0000256" key="4">
    <source>
        <dbReference type="PROSITE-ProRule" id="PRU00192"/>
    </source>
</evidence>
<evidence type="ECO:0000256" key="5">
    <source>
        <dbReference type="SAM" id="MobiDB-lite"/>
    </source>
</evidence>
<feature type="compositionally biased region" description="Acidic residues" evidence="5">
    <location>
        <begin position="166"/>
        <end position="179"/>
    </location>
</feature>
<dbReference type="PROSITE" id="PS50105">
    <property type="entry name" value="SAM_DOMAIN"/>
    <property type="match status" value="1"/>
</dbReference>
<dbReference type="Gene3D" id="2.30.29.30">
    <property type="entry name" value="Pleckstrin-homology domain (PH domain)/Phosphotyrosine-binding domain (PTB)"/>
    <property type="match status" value="1"/>
</dbReference>
<dbReference type="PROSITE" id="PS50002">
    <property type="entry name" value="SH3"/>
    <property type="match status" value="1"/>
</dbReference>
<dbReference type="InterPro" id="IPR013761">
    <property type="entry name" value="SAM/pointed_sf"/>
</dbReference>
<dbReference type="CDD" id="cd13316">
    <property type="entry name" value="PH_Boi"/>
    <property type="match status" value="1"/>
</dbReference>
<reference evidence="10 11" key="1">
    <citation type="submission" date="2019-01" db="EMBL/GenBank/DDBJ databases">
        <title>Draft genome sequences of three monokaryotic isolates of the white-rot basidiomycete fungus Dichomitus squalens.</title>
        <authorList>
            <consortium name="DOE Joint Genome Institute"/>
            <person name="Lopez S.C."/>
            <person name="Andreopoulos B."/>
            <person name="Pangilinan J."/>
            <person name="Lipzen A."/>
            <person name="Riley R."/>
            <person name="Ahrendt S."/>
            <person name="Ng V."/>
            <person name="Barry K."/>
            <person name="Daum C."/>
            <person name="Grigoriev I.V."/>
            <person name="Hilden K.S."/>
            <person name="Makela M.R."/>
            <person name="de Vries R.P."/>
        </authorList>
    </citation>
    <scope>NUCLEOTIDE SEQUENCE [LARGE SCALE GENOMIC DNA]</scope>
    <source>
        <strain evidence="10 11">CBS 464.89</strain>
    </source>
</reference>
<dbReference type="InterPro" id="IPR001452">
    <property type="entry name" value="SH3_domain"/>
</dbReference>
<feature type="region of interest" description="Disordered" evidence="5">
    <location>
        <begin position="1049"/>
        <end position="1081"/>
    </location>
</feature>
<dbReference type="Pfam" id="PF00018">
    <property type="entry name" value="SH3_1"/>
    <property type="match status" value="1"/>
</dbReference>
<dbReference type="InterPro" id="IPR001849">
    <property type="entry name" value="PH_domain"/>
</dbReference>
<dbReference type="SUPFAM" id="SSF47769">
    <property type="entry name" value="SAM/Pointed domain"/>
    <property type="match status" value="1"/>
</dbReference>
<dbReference type="Proteomes" id="UP000292082">
    <property type="component" value="Unassembled WGS sequence"/>
</dbReference>
<dbReference type="SMART" id="SM00326">
    <property type="entry name" value="SH3"/>
    <property type="match status" value="1"/>
</dbReference>
<feature type="region of interest" description="Disordered" evidence="5">
    <location>
        <begin position="405"/>
        <end position="424"/>
    </location>
</feature>
<feature type="compositionally biased region" description="Acidic residues" evidence="5">
    <location>
        <begin position="251"/>
        <end position="260"/>
    </location>
</feature>
<evidence type="ECO:0008006" key="12">
    <source>
        <dbReference type="Google" id="ProtNLM"/>
    </source>
</evidence>
<dbReference type="Gene3D" id="2.30.30.40">
    <property type="entry name" value="SH3 Domains"/>
    <property type="match status" value="1"/>
</dbReference>
<keyword evidence="1 4" id="KW-0728">SH3 domain</keyword>
<dbReference type="InterPro" id="IPR045188">
    <property type="entry name" value="Boi1/Boi2-like"/>
</dbReference>
<organism evidence="10 11">
    <name type="scientific">Dichomitus squalens</name>
    <dbReference type="NCBI Taxonomy" id="114155"/>
    <lineage>
        <taxon>Eukaryota</taxon>
        <taxon>Fungi</taxon>
        <taxon>Dikarya</taxon>
        <taxon>Basidiomycota</taxon>
        <taxon>Agaricomycotina</taxon>
        <taxon>Agaricomycetes</taxon>
        <taxon>Polyporales</taxon>
        <taxon>Polyporaceae</taxon>
        <taxon>Dichomitus</taxon>
    </lineage>
</organism>
<evidence type="ECO:0000256" key="3">
    <source>
        <dbReference type="ARBA" id="ARBA00022658"/>
    </source>
</evidence>
<feature type="compositionally biased region" description="Basic and acidic residues" evidence="5">
    <location>
        <begin position="700"/>
        <end position="724"/>
    </location>
</feature>
<dbReference type="GO" id="GO:0001881">
    <property type="term" value="P:receptor recycling"/>
    <property type="evidence" value="ECO:0007669"/>
    <property type="project" value="TreeGrafter"/>
</dbReference>
<dbReference type="STRING" id="114155.A0A4Q9PVT6"/>
<name>A0A4Q9PVT6_9APHY</name>
<dbReference type="PROSITE" id="PS50021">
    <property type="entry name" value="CH"/>
    <property type="match status" value="1"/>
</dbReference>
<keyword evidence="11" id="KW-1185">Reference proteome</keyword>
<feature type="domain" description="Calponin-homology (CH)" evidence="8">
    <location>
        <begin position="1154"/>
        <end position="1262"/>
    </location>
</feature>
<feature type="compositionally biased region" description="Pro residues" evidence="5">
    <location>
        <begin position="367"/>
        <end position="376"/>
    </location>
</feature>
<dbReference type="PRINTS" id="PR00452">
    <property type="entry name" value="SH3DOMAIN"/>
</dbReference>
<dbReference type="EMBL" id="ML145122">
    <property type="protein sequence ID" value="TBU58681.1"/>
    <property type="molecule type" value="Genomic_DNA"/>
</dbReference>
<dbReference type="GO" id="GO:0042147">
    <property type="term" value="P:retrograde transport, endosome to Golgi"/>
    <property type="evidence" value="ECO:0007669"/>
    <property type="project" value="TreeGrafter"/>
</dbReference>
<evidence type="ECO:0000256" key="2">
    <source>
        <dbReference type="ARBA" id="ARBA00022553"/>
    </source>
</evidence>
<feature type="domain" description="SH3" evidence="6">
    <location>
        <begin position="1"/>
        <end position="63"/>
    </location>
</feature>
<dbReference type="GO" id="GO:0005085">
    <property type="term" value="F:guanyl-nucleotide exchange factor activity"/>
    <property type="evidence" value="ECO:0007669"/>
    <property type="project" value="UniProtKB-KW"/>
</dbReference>
<feature type="compositionally biased region" description="Basic and acidic residues" evidence="5">
    <location>
        <begin position="108"/>
        <end position="129"/>
    </location>
</feature>
<dbReference type="GO" id="GO:0005829">
    <property type="term" value="C:cytosol"/>
    <property type="evidence" value="ECO:0007669"/>
    <property type="project" value="GOC"/>
</dbReference>
<dbReference type="SUPFAM" id="SSF50044">
    <property type="entry name" value="SH3-domain"/>
    <property type="match status" value="1"/>
</dbReference>
<evidence type="ECO:0000259" key="6">
    <source>
        <dbReference type="PROSITE" id="PS50002"/>
    </source>
</evidence>
<dbReference type="InterPro" id="IPR011993">
    <property type="entry name" value="PH-like_dom_sf"/>
</dbReference>
<feature type="compositionally biased region" description="Basic and acidic residues" evidence="5">
    <location>
        <begin position="848"/>
        <end position="872"/>
    </location>
</feature>
<feature type="compositionally biased region" description="Pro residues" evidence="5">
    <location>
        <begin position="344"/>
        <end position="357"/>
    </location>
</feature>
<feature type="compositionally biased region" description="Basic and acidic residues" evidence="5">
    <location>
        <begin position="180"/>
        <end position="213"/>
    </location>
</feature>
<dbReference type="InterPro" id="IPR001715">
    <property type="entry name" value="CH_dom"/>
</dbReference>
<dbReference type="InterPro" id="IPR036872">
    <property type="entry name" value="CH_dom_sf"/>
</dbReference>
<dbReference type="Pfam" id="PF00169">
    <property type="entry name" value="PH"/>
    <property type="match status" value="1"/>
</dbReference>
<feature type="compositionally biased region" description="Polar residues" evidence="5">
    <location>
        <begin position="76"/>
        <end position="92"/>
    </location>
</feature>
<evidence type="ECO:0000256" key="1">
    <source>
        <dbReference type="ARBA" id="ARBA00022443"/>
    </source>
</evidence>
<dbReference type="GO" id="GO:0005769">
    <property type="term" value="C:early endosome"/>
    <property type="evidence" value="ECO:0007669"/>
    <property type="project" value="TreeGrafter"/>
</dbReference>
<gene>
    <name evidence="10" type="ORF">BD310DRAFT_456559</name>
</gene>
<dbReference type="SMART" id="SM00233">
    <property type="entry name" value="PH"/>
    <property type="match status" value="1"/>
</dbReference>
<evidence type="ECO:0000259" key="9">
    <source>
        <dbReference type="PROSITE" id="PS50105"/>
    </source>
</evidence>
<feature type="region of interest" description="Disordered" evidence="5">
    <location>
        <begin position="657"/>
        <end position="900"/>
    </location>
</feature>
<feature type="compositionally biased region" description="Acidic residues" evidence="5">
    <location>
        <begin position="223"/>
        <end position="236"/>
    </location>
</feature>
<accession>A0A4Q9PVT6</accession>
<evidence type="ECO:0000313" key="10">
    <source>
        <dbReference type="EMBL" id="TBU58681.1"/>
    </source>
</evidence>
<proteinExistence type="predicted"/>
<evidence type="ECO:0000259" key="8">
    <source>
        <dbReference type="PROSITE" id="PS50021"/>
    </source>
</evidence>
<feature type="domain" description="SAM" evidence="9">
    <location>
        <begin position="472"/>
        <end position="537"/>
    </location>
</feature>
<dbReference type="PANTHER" id="PTHR22902">
    <property type="entry name" value="SESQUIPEDALIAN"/>
    <property type="match status" value="1"/>
</dbReference>
<feature type="region of interest" description="Disordered" evidence="5">
    <location>
        <begin position="1104"/>
        <end position="1138"/>
    </location>
</feature>